<dbReference type="PANTHER" id="PTHR11076">
    <property type="entry name" value="DNA REPAIR POLYMERASE UMUC / TRANSFERASE FAMILY MEMBER"/>
    <property type="match status" value="1"/>
</dbReference>
<comment type="subunit">
    <text evidence="2">Monomer.</text>
</comment>
<keyword evidence="2" id="KW-0238">DNA-binding</keyword>
<proteinExistence type="inferred from homology"/>
<comment type="cofactor">
    <cofactor evidence="2">
        <name>Mg(2+)</name>
        <dbReference type="ChEBI" id="CHEBI:18420"/>
    </cofactor>
    <text evidence="2">Binds 2 magnesium ions per subunit.</text>
</comment>
<keyword evidence="2" id="KW-0460">Magnesium</keyword>
<feature type="active site" evidence="2">
    <location>
        <position position="104"/>
    </location>
</feature>
<dbReference type="InterPro" id="IPR043128">
    <property type="entry name" value="Rev_trsase/Diguanyl_cyclase"/>
</dbReference>
<keyword evidence="2" id="KW-0234">DNA repair</keyword>
<dbReference type="OrthoDB" id="9808813at2"/>
<dbReference type="PANTHER" id="PTHR11076:SF33">
    <property type="entry name" value="DNA POLYMERASE KAPPA"/>
    <property type="match status" value="1"/>
</dbReference>
<comment type="subcellular location">
    <subcellularLocation>
        <location evidence="2">Cytoplasm</location>
    </subcellularLocation>
</comment>
<keyword evidence="2 4" id="KW-0548">Nucleotidyltransferase</keyword>
<dbReference type="GO" id="GO:0009432">
    <property type="term" value="P:SOS response"/>
    <property type="evidence" value="ECO:0007669"/>
    <property type="project" value="TreeGrafter"/>
</dbReference>
<dbReference type="InterPro" id="IPR036775">
    <property type="entry name" value="DNA_pol_Y-fam_lit_finger_sf"/>
</dbReference>
<organism evidence="4 5">
    <name type="scientific">Faecalicoccus pleomorphus</name>
    <dbReference type="NCBI Taxonomy" id="1323"/>
    <lineage>
        <taxon>Bacteria</taxon>
        <taxon>Bacillati</taxon>
        <taxon>Bacillota</taxon>
        <taxon>Erysipelotrichia</taxon>
        <taxon>Erysipelotrichales</taxon>
        <taxon>Erysipelotrichaceae</taxon>
        <taxon>Faecalicoccus</taxon>
    </lineage>
</organism>
<dbReference type="GO" id="GO:0005829">
    <property type="term" value="C:cytosol"/>
    <property type="evidence" value="ECO:0007669"/>
    <property type="project" value="TreeGrafter"/>
</dbReference>
<dbReference type="SUPFAM" id="SSF56672">
    <property type="entry name" value="DNA/RNA polymerases"/>
    <property type="match status" value="1"/>
</dbReference>
<comment type="similarity">
    <text evidence="1 2">Belongs to the DNA polymerase type-Y family.</text>
</comment>
<sequence length="390" mass="44381">MARVLFHVDLNAFFASCEELKNPSLKGKPMAVGSLSKRGVLSTANYAARKEGVHAAMPVYEALRKCPSLIIVQGDYQYYRSVSAQFFEFLRQYTTLLEPCSIDECFMDVTEVIAHYKRPLDLAFEIQDELIERLGLSVSIGVAPTRFLAKMASDMKKPRGITVLRKAEIEQKLYPLPIEAIVGLGKKTVPLLKEKGITTIGELADKKNESLVLQILGRNGYALLQKVHGQSSDQLQVSSTRKSISLSRTYEQDFYTMDEVLVQARYLTQHLCDKMIREHQMGQLVSVSLRDTEFHNIVRSQNLGQYTNQFPLIYQAVSNLIEENFEPIGYRHIGIHVGSIKDQEKILHQPSIFEVPQHDTDWILNKLNRKMDQQVFMKASDLLKNGNQQK</sequence>
<feature type="domain" description="UmuC" evidence="3">
    <location>
        <begin position="5"/>
        <end position="185"/>
    </location>
</feature>
<dbReference type="GO" id="GO:0006281">
    <property type="term" value="P:DNA repair"/>
    <property type="evidence" value="ECO:0007669"/>
    <property type="project" value="UniProtKB-UniRule"/>
</dbReference>
<dbReference type="InterPro" id="IPR043502">
    <property type="entry name" value="DNA/RNA_pol_sf"/>
</dbReference>
<evidence type="ECO:0000256" key="1">
    <source>
        <dbReference type="ARBA" id="ARBA00010945"/>
    </source>
</evidence>
<evidence type="ECO:0000256" key="2">
    <source>
        <dbReference type="HAMAP-Rule" id="MF_01113"/>
    </source>
</evidence>
<keyword evidence="2 4" id="KW-0808">Transferase</keyword>
<dbReference type="Pfam" id="PF00817">
    <property type="entry name" value="IMS"/>
    <property type="match status" value="1"/>
</dbReference>
<keyword evidence="2" id="KW-0479">Metal-binding</keyword>
<accession>A0A380LIK0</accession>
<protein>
    <recommendedName>
        <fullName evidence="2">DNA polymerase IV</fullName>
        <shortName evidence="2">Pol IV</shortName>
        <ecNumber evidence="2">2.7.7.7</ecNumber>
    </recommendedName>
</protein>
<dbReference type="GO" id="GO:0000287">
    <property type="term" value="F:magnesium ion binding"/>
    <property type="evidence" value="ECO:0007669"/>
    <property type="project" value="UniProtKB-UniRule"/>
</dbReference>
<feature type="site" description="Substrate discrimination" evidence="2">
    <location>
        <position position="14"/>
    </location>
</feature>
<dbReference type="Gene3D" id="3.30.70.270">
    <property type="match status" value="1"/>
</dbReference>
<dbReference type="AlphaFoldDB" id="A0A380LIK0"/>
<dbReference type="GeneID" id="77461541"/>
<evidence type="ECO:0000259" key="3">
    <source>
        <dbReference type="PROSITE" id="PS50173"/>
    </source>
</evidence>
<name>A0A380LIK0_9FIRM</name>
<dbReference type="InterPro" id="IPR001126">
    <property type="entry name" value="UmuC"/>
</dbReference>
<dbReference type="Gene3D" id="3.30.1490.100">
    <property type="entry name" value="DNA polymerase, Y-family, little finger domain"/>
    <property type="match status" value="1"/>
</dbReference>
<dbReference type="Gene3D" id="1.10.150.20">
    <property type="entry name" value="5' to 3' exonuclease, C-terminal subdomain"/>
    <property type="match status" value="1"/>
</dbReference>
<dbReference type="GO" id="GO:0042276">
    <property type="term" value="P:error-prone translesion synthesis"/>
    <property type="evidence" value="ECO:0007669"/>
    <property type="project" value="TreeGrafter"/>
</dbReference>
<dbReference type="EMBL" id="UHFX01000003">
    <property type="protein sequence ID" value="SUO03689.1"/>
    <property type="molecule type" value="Genomic_DNA"/>
</dbReference>
<comment type="function">
    <text evidence="2">Poorly processive, error-prone DNA polymerase involved in untargeted mutagenesis. Copies undamaged DNA at stalled replication forks, which arise in vivo from mismatched or misaligned primer ends. These misaligned primers can be extended by PolIV. Exhibits no 3'-5' exonuclease (proofreading) activity. May be involved in translesional synthesis, in conjunction with the beta clamp from PolIII.</text>
</comment>
<dbReference type="NCBIfam" id="NF002677">
    <property type="entry name" value="PRK02406.1"/>
    <property type="match status" value="1"/>
</dbReference>
<keyword evidence="5" id="KW-1185">Reference proteome</keyword>
<dbReference type="GO" id="GO:0003887">
    <property type="term" value="F:DNA-directed DNA polymerase activity"/>
    <property type="evidence" value="ECO:0007669"/>
    <property type="project" value="UniProtKB-UniRule"/>
</dbReference>
<dbReference type="SUPFAM" id="SSF100879">
    <property type="entry name" value="Lesion bypass DNA polymerase (Y-family), little finger domain"/>
    <property type="match status" value="1"/>
</dbReference>
<evidence type="ECO:0000313" key="5">
    <source>
        <dbReference type="Proteomes" id="UP000255523"/>
    </source>
</evidence>
<reference evidence="4 5" key="1">
    <citation type="submission" date="2018-06" db="EMBL/GenBank/DDBJ databases">
        <authorList>
            <consortium name="Pathogen Informatics"/>
            <person name="Doyle S."/>
        </authorList>
    </citation>
    <scope>NUCLEOTIDE SEQUENCE [LARGE SCALE GENOMIC DNA]</scope>
    <source>
        <strain evidence="4 5">NCTC11087</strain>
    </source>
</reference>
<keyword evidence="2" id="KW-0963">Cytoplasm</keyword>
<dbReference type="PROSITE" id="PS50173">
    <property type="entry name" value="UMUC"/>
    <property type="match status" value="1"/>
</dbReference>
<feature type="binding site" evidence="2">
    <location>
        <position position="103"/>
    </location>
    <ligand>
        <name>Mg(2+)</name>
        <dbReference type="ChEBI" id="CHEBI:18420"/>
    </ligand>
</feature>
<comment type="catalytic activity">
    <reaction evidence="2">
        <text>DNA(n) + a 2'-deoxyribonucleoside 5'-triphosphate = DNA(n+1) + diphosphate</text>
        <dbReference type="Rhea" id="RHEA:22508"/>
        <dbReference type="Rhea" id="RHEA-COMP:17339"/>
        <dbReference type="Rhea" id="RHEA-COMP:17340"/>
        <dbReference type="ChEBI" id="CHEBI:33019"/>
        <dbReference type="ChEBI" id="CHEBI:61560"/>
        <dbReference type="ChEBI" id="CHEBI:173112"/>
        <dbReference type="EC" id="2.7.7.7"/>
    </reaction>
</comment>
<keyword evidence="2" id="KW-0239">DNA-directed DNA polymerase</keyword>
<dbReference type="EC" id="2.7.7.7" evidence="2"/>
<dbReference type="CDD" id="cd03586">
    <property type="entry name" value="PolY_Pol_IV_kappa"/>
    <property type="match status" value="1"/>
</dbReference>
<dbReference type="Pfam" id="PF11799">
    <property type="entry name" value="IMS_C"/>
    <property type="match status" value="1"/>
</dbReference>
<keyword evidence="2" id="KW-0515">Mutator protein</keyword>
<dbReference type="Proteomes" id="UP000255523">
    <property type="component" value="Unassembled WGS sequence"/>
</dbReference>
<gene>
    <name evidence="4" type="primary">dinB_2</name>
    <name evidence="2" type="synonym">dinB</name>
    <name evidence="4" type="ORF">NCTC11087_00558</name>
</gene>
<evidence type="ECO:0000313" key="4">
    <source>
        <dbReference type="EMBL" id="SUO03689.1"/>
    </source>
</evidence>
<dbReference type="GO" id="GO:0003684">
    <property type="term" value="F:damaged DNA binding"/>
    <property type="evidence" value="ECO:0007669"/>
    <property type="project" value="InterPro"/>
</dbReference>
<dbReference type="InterPro" id="IPR017961">
    <property type="entry name" value="DNA_pol_Y-fam_little_finger"/>
</dbReference>
<keyword evidence="2" id="KW-0227">DNA damage</keyword>
<dbReference type="HAMAP" id="MF_01113">
    <property type="entry name" value="DNApol_IV"/>
    <property type="match status" value="1"/>
</dbReference>
<dbReference type="InterPro" id="IPR050116">
    <property type="entry name" value="DNA_polymerase-Y"/>
</dbReference>
<feature type="binding site" evidence="2">
    <location>
        <position position="9"/>
    </location>
    <ligand>
        <name>Mg(2+)</name>
        <dbReference type="ChEBI" id="CHEBI:18420"/>
    </ligand>
</feature>
<dbReference type="GO" id="GO:0006261">
    <property type="term" value="P:DNA-templated DNA replication"/>
    <property type="evidence" value="ECO:0007669"/>
    <property type="project" value="UniProtKB-UniRule"/>
</dbReference>
<dbReference type="RefSeq" id="WP_022789066.1">
    <property type="nucleotide sequence ID" value="NZ_UHFX01000003.1"/>
</dbReference>
<dbReference type="Gene3D" id="3.40.1170.60">
    <property type="match status" value="1"/>
</dbReference>
<dbReference type="InterPro" id="IPR022880">
    <property type="entry name" value="DNApol_IV"/>
</dbReference>
<keyword evidence="2" id="KW-0235">DNA replication</keyword>